<evidence type="ECO:0000259" key="1">
    <source>
        <dbReference type="PROSITE" id="PS51819"/>
    </source>
</evidence>
<dbReference type="GeneID" id="29456137"/>
<name>A0A173YKB0_9BACE</name>
<keyword evidence="2" id="KW-0456">Lyase</keyword>
<dbReference type="PANTHER" id="PTHR33993">
    <property type="entry name" value="GLYOXALASE-RELATED"/>
    <property type="match status" value="1"/>
</dbReference>
<dbReference type="STRING" id="338188.ERS852397_00597"/>
<evidence type="ECO:0000313" key="2">
    <source>
        <dbReference type="EMBL" id="CUN63636.1"/>
    </source>
</evidence>
<dbReference type="Proteomes" id="UP000095517">
    <property type="component" value="Unassembled WGS sequence"/>
</dbReference>
<sequence length="123" mass="13824">MKKLIAFFEIPATDFRRAVDFYETVLGVQLPTFECETEKMACFTEEGETVGAISYASNFDFLPSTHGVLIHFNCEDIEQTLEKVLLKGGKVVIPKTKIEADDKGWFAVFTDSEGNRIGVYAEK</sequence>
<accession>A0A173YKB0</accession>
<dbReference type="Gene3D" id="3.10.180.10">
    <property type="entry name" value="2,3-Dihydroxybiphenyl 1,2-Dioxygenase, domain 1"/>
    <property type="match status" value="1"/>
</dbReference>
<dbReference type="PROSITE" id="PS51819">
    <property type="entry name" value="VOC"/>
    <property type="match status" value="1"/>
</dbReference>
<protein>
    <submittedName>
        <fullName evidence="2">Predicted enzyme related to lactoylglutathione lyase</fullName>
    </submittedName>
</protein>
<dbReference type="InterPro" id="IPR004360">
    <property type="entry name" value="Glyas_Fos-R_dOase_dom"/>
</dbReference>
<dbReference type="InterPro" id="IPR052164">
    <property type="entry name" value="Anthracycline_SecMetBiosynth"/>
</dbReference>
<dbReference type="CDD" id="cd07247">
    <property type="entry name" value="SgaA_N_like"/>
    <property type="match status" value="1"/>
</dbReference>
<dbReference type="PANTHER" id="PTHR33993:SF2">
    <property type="entry name" value="VOC DOMAIN-CONTAINING PROTEIN"/>
    <property type="match status" value="1"/>
</dbReference>
<feature type="domain" description="VOC" evidence="1">
    <location>
        <begin position="4"/>
        <end position="122"/>
    </location>
</feature>
<gene>
    <name evidence="2" type="ORF">ERS852397_00597</name>
</gene>
<dbReference type="InterPro" id="IPR029068">
    <property type="entry name" value="Glyas_Bleomycin-R_OHBP_Dase"/>
</dbReference>
<dbReference type="InterPro" id="IPR037523">
    <property type="entry name" value="VOC_core"/>
</dbReference>
<reference evidence="2 3" key="1">
    <citation type="submission" date="2015-09" db="EMBL/GenBank/DDBJ databases">
        <authorList>
            <consortium name="Pathogen Informatics"/>
        </authorList>
    </citation>
    <scope>NUCLEOTIDE SEQUENCE [LARGE SCALE GENOMIC DNA]</scope>
    <source>
        <strain evidence="2 3">2789STDY5608840</strain>
    </source>
</reference>
<dbReference type="SUPFAM" id="SSF54593">
    <property type="entry name" value="Glyoxalase/Bleomycin resistance protein/Dihydroxybiphenyl dioxygenase"/>
    <property type="match status" value="1"/>
</dbReference>
<dbReference type="EMBL" id="CYZH01000002">
    <property type="protein sequence ID" value="CUN63636.1"/>
    <property type="molecule type" value="Genomic_DNA"/>
</dbReference>
<evidence type="ECO:0000313" key="3">
    <source>
        <dbReference type="Proteomes" id="UP000095517"/>
    </source>
</evidence>
<dbReference type="RefSeq" id="WP_004296844.1">
    <property type="nucleotide sequence ID" value="NZ_CABIXA010000002.1"/>
</dbReference>
<dbReference type="AlphaFoldDB" id="A0A173YKB0"/>
<proteinExistence type="predicted"/>
<dbReference type="Pfam" id="PF00903">
    <property type="entry name" value="Glyoxalase"/>
    <property type="match status" value="1"/>
</dbReference>
<dbReference type="GO" id="GO:0016829">
    <property type="term" value="F:lyase activity"/>
    <property type="evidence" value="ECO:0007669"/>
    <property type="project" value="UniProtKB-KW"/>
</dbReference>
<organism evidence="2 3">
    <name type="scientific">Bacteroides finegoldii</name>
    <dbReference type="NCBI Taxonomy" id="338188"/>
    <lineage>
        <taxon>Bacteria</taxon>
        <taxon>Pseudomonadati</taxon>
        <taxon>Bacteroidota</taxon>
        <taxon>Bacteroidia</taxon>
        <taxon>Bacteroidales</taxon>
        <taxon>Bacteroidaceae</taxon>
        <taxon>Bacteroides</taxon>
    </lineage>
</organism>